<dbReference type="EMBL" id="JAAGAX010000005">
    <property type="protein sequence ID" value="KAF2315795.1"/>
    <property type="molecule type" value="Genomic_DNA"/>
</dbReference>
<evidence type="ECO:0000313" key="4">
    <source>
        <dbReference type="Proteomes" id="UP000467840"/>
    </source>
</evidence>
<dbReference type="GO" id="GO:0009506">
    <property type="term" value="C:plasmodesma"/>
    <property type="evidence" value="ECO:0007669"/>
    <property type="project" value="TreeGrafter"/>
</dbReference>
<comment type="caution">
    <text evidence="3">The sequence shown here is derived from an EMBL/GenBank/DDBJ whole genome shotgun (WGS) entry which is preliminary data.</text>
</comment>
<keyword evidence="1" id="KW-0143">Chaperone</keyword>
<proteinExistence type="predicted"/>
<evidence type="ECO:0008006" key="5">
    <source>
        <dbReference type="Google" id="ProtNLM"/>
    </source>
</evidence>
<protein>
    <recommendedName>
        <fullName evidence="5">BAG domain-containing protein</fullName>
    </recommendedName>
</protein>
<feature type="region of interest" description="Disordered" evidence="2">
    <location>
        <begin position="183"/>
        <end position="204"/>
    </location>
</feature>
<dbReference type="Proteomes" id="UP000467840">
    <property type="component" value="Chromosome 15"/>
</dbReference>
<reference evidence="3 4" key="1">
    <citation type="journal article" date="2020" name="Mol. Plant">
        <title>The Chromosome-Based Rubber Tree Genome Provides New Insights into Spurge Genome Evolution and Rubber Biosynthesis.</title>
        <authorList>
            <person name="Liu J."/>
            <person name="Shi C."/>
            <person name="Shi C.C."/>
            <person name="Li W."/>
            <person name="Zhang Q.J."/>
            <person name="Zhang Y."/>
            <person name="Li K."/>
            <person name="Lu H.F."/>
            <person name="Shi C."/>
            <person name="Zhu S.T."/>
            <person name="Xiao Z.Y."/>
            <person name="Nan H."/>
            <person name="Yue Y."/>
            <person name="Zhu X.G."/>
            <person name="Wu Y."/>
            <person name="Hong X.N."/>
            <person name="Fan G.Y."/>
            <person name="Tong Y."/>
            <person name="Zhang D."/>
            <person name="Mao C.L."/>
            <person name="Liu Y.L."/>
            <person name="Hao S.J."/>
            <person name="Liu W.Q."/>
            <person name="Lv M.Q."/>
            <person name="Zhang H.B."/>
            <person name="Liu Y."/>
            <person name="Hu-Tang G.R."/>
            <person name="Wang J.P."/>
            <person name="Wang J.H."/>
            <person name="Sun Y.H."/>
            <person name="Ni S.B."/>
            <person name="Chen W.B."/>
            <person name="Zhang X.C."/>
            <person name="Jiao Y.N."/>
            <person name="Eichler E.E."/>
            <person name="Li G.H."/>
            <person name="Liu X."/>
            <person name="Gao L.Z."/>
        </authorList>
    </citation>
    <scope>NUCLEOTIDE SEQUENCE [LARGE SCALE GENOMIC DNA]</scope>
    <source>
        <strain evidence="4">cv. GT1</strain>
        <tissue evidence="3">Leaf</tissue>
    </source>
</reference>
<sequence length="351" mass="40301">MSRIRRIEILEPYYPSIYVSEVSIFTPKIPAFPSFVIEEEPNDHSVALDLLSPKPNPFELFDSVSNLIQIEKAPSFCSYKRIQTRGGTEMCLQTLCGRVSSLESRFDSLINAKVYEGDRKFTWTAEVKRPLERKSKWTAEIKEGRKNKEEKKAGVEKNYKWIAEMKGKEEEHPISRKYTFEVSSGDAGECSGSGKKEKKDKKEKKVKKGENVVRLVEIEEPHDHGVLALRQLTFRAYLIRRSKALRALRELAIAKAKLKEIRALFNNFSYRRQVARDAEERQRFSEKIIVLLLTVVAIEGPDLMARAAKKSMVDELEAMLDVVDTQPPGKLLSMKRRTFDMPDGVIRKETA</sequence>
<evidence type="ECO:0000256" key="2">
    <source>
        <dbReference type="SAM" id="MobiDB-lite"/>
    </source>
</evidence>
<organism evidence="3 4">
    <name type="scientific">Hevea brasiliensis</name>
    <name type="common">Para rubber tree</name>
    <name type="synonym">Siphonia brasiliensis</name>
    <dbReference type="NCBI Taxonomy" id="3981"/>
    <lineage>
        <taxon>Eukaryota</taxon>
        <taxon>Viridiplantae</taxon>
        <taxon>Streptophyta</taxon>
        <taxon>Embryophyta</taxon>
        <taxon>Tracheophyta</taxon>
        <taxon>Spermatophyta</taxon>
        <taxon>Magnoliopsida</taxon>
        <taxon>eudicotyledons</taxon>
        <taxon>Gunneridae</taxon>
        <taxon>Pentapetalae</taxon>
        <taxon>rosids</taxon>
        <taxon>fabids</taxon>
        <taxon>Malpighiales</taxon>
        <taxon>Euphorbiaceae</taxon>
        <taxon>Crotonoideae</taxon>
        <taxon>Micrandreae</taxon>
        <taxon>Hevea</taxon>
    </lineage>
</organism>
<dbReference type="InterPro" id="IPR040400">
    <property type="entry name" value="BAG5/6/7/8"/>
</dbReference>
<dbReference type="PANTHER" id="PTHR33322">
    <property type="entry name" value="BAG DOMAIN CONTAINING PROTEIN, EXPRESSED"/>
    <property type="match status" value="1"/>
</dbReference>
<dbReference type="AlphaFoldDB" id="A0A6A6MT94"/>
<name>A0A6A6MT94_HEVBR</name>
<accession>A0A6A6MT94</accession>
<evidence type="ECO:0000313" key="3">
    <source>
        <dbReference type="EMBL" id="KAF2315795.1"/>
    </source>
</evidence>
<dbReference type="PANTHER" id="PTHR33322:SF3">
    <property type="entry name" value="BAG FAMILY MOLECULAR CHAPERONE REGULATOR 7"/>
    <property type="match status" value="1"/>
</dbReference>
<keyword evidence="4" id="KW-1185">Reference proteome</keyword>
<gene>
    <name evidence="3" type="ORF">GH714_040333</name>
</gene>
<evidence type="ECO:0000256" key="1">
    <source>
        <dbReference type="ARBA" id="ARBA00023186"/>
    </source>
</evidence>
<dbReference type="GO" id="GO:0006457">
    <property type="term" value="P:protein folding"/>
    <property type="evidence" value="ECO:0007669"/>
    <property type="project" value="TreeGrafter"/>
</dbReference>